<feature type="transmembrane region" description="Helical" evidence="11">
    <location>
        <begin position="29"/>
        <end position="49"/>
    </location>
</feature>
<evidence type="ECO:0000259" key="14">
    <source>
        <dbReference type="Pfam" id="PF02879"/>
    </source>
</evidence>
<dbReference type="InterPro" id="IPR016055">
    <property type="entry name" value="A-D-PHexomutase_a/b/a-I/II/III"/>
</dbReference>
<comment type="cofactor">
    <cofactor evidence="2">
        <name>Mg(2+)</name>
        <dbReference type="ChEBI" id="CHEBI:18420"/>
    </cofactor>
</comment>
<dbReference type="InterPro" id="IPR005846">
    <property type="entry name" value="A-D-PHexomutase_a/b/a-III"/>
</dbReference>
<name>A0Y9M0_9GAMM</name>
<comment type="similarity">
    <text evidence="4">Belongs to the phosphohexose mutase family.</text>
</comment>
<feature type="domain" description="Alpha-D-phosphohexomutase alpha/beta/alpha" evidence="13">
    <location>
        <begin position="386"/>
        <end position="516"/>
    </location>
</feature>
<dbReference type="SUPFAM" id="SSF53738">
    <property type="entry name" value="Phosphoglucomutase, first 3 domains"/>
    <property type="match status" value="3"/>
</dbReference>
<evidence type="ECO:0000256" key="10">
    <source>
        <dbReference type="SAM" id="MobiDB-lite"/>
    </source>
</evidence>
<dbReference type="CDD" id="cd03089">
    <property type="entry name" value="PMM_PGM"/>
    <property type="match status" value="1"/>
</dbReference>
<evidence type="ECO:0000259" key="12">
    <source>
        <dbReference type="Pfam" id="PF00408"/>
    </source>
</evidence>
<keyword evidence="17" id="KW-1185">Reference proteome</keyword>
<dbReference type="InterPro" id="IPR016066">
    <property type="entry name" value="A-D-PHexomutase_CS"/>
</dbReference>
<dbReference type="InterPro" id="IPR005845">
    <property type="entry name" value="A-D-PHexomutase_a/b/a-II"/>
</dbReference>
<evidence type="ECO:0000256" key="9">
    <source>
        <dbReference type="ARBA" id="ARBA00023235"/>
    </source>
</evidence>
<dbReference type="AlphaFoldDB" id="A0Y9M0"/>
<keyword evidence="11" id="KW-0472">Membrane</keyword>
<protein>
    <recommendedName>
        <fullName evidence="5">phosphomannomutase</fullName>
        <ecNumber evidence="5">5.4.2.8</ecNumber>
    </recommendedName>
</protein>
<sequence length="836" mass="90956">MANKKTRNNKPGETSKSNAKPENKLRSTLSNSAILSLLIVGIMFVYIALVERPAINNATVQAQAQSLADSQASLIDQALSQLQLRLSNIAISPELLTGLDVQDSQMVNRYRQELARAFPEAIDTKLIALGPLGIASRDKKNWALRNNIELDLLRYASNGRPVEPEAYKIDGKWLFSLATPIKALNKAYASGALLVTLDESYLLTLLGQLDSSLGQSQLIQQFQNKQHIIASRGDAGDASLAATADTSISHWQINFTPSKEMIAQSRNTASMVWIMLAVAITALILSALSAHSTLKKALAWNLEKLTTTKKSTTVGYTLPGFEEVAQRLKEVPTITVKSKEPEPEMLVDLVDPLMDIINSGPLTLDELTNDKPAENVVLPNQLPDSIFRAYDIRGLAESELTDQTVFAIAMAIGSEALDNGQQSIIVAADGRHSSPRIRKAMIAGLQASGTDVIDIGAQPTPLMYFATHQLNTQSGVMITGSHNPAEYNGIKIVIGGKALSGDAIQSLKERILNNDFANGSGDYQTQLIDQAYIDFIINDVAIAQPLKIVIDAGNGITGAIAPRLFEELGCEVIPLYCEVDGDFPNHHPDPTVEANLKDLKRAVSDNAADLGIAFDGDGDRLGVVTASGKSVPADRLLMLLAQDVVSRNPGADVIFDVKCSRNLNTLISNYGGRPIMWKSGHSFMKEKMVETGALLGGEFSGHIFFKERWFGFDDGMYAAARLVEILSTTDPDLDLQLEAFPDSIGSPELKIESTESQKFIVIEQLINTANFGEGKRSTLDGLRVDFPDGWGLVRASNTTPMLVLRFEADTEQAMEHIQNLFKEQLSLVDDSLCFNF</sequence>
<evidence type="ECO:0000256" key="2">
    <source>
        <dbReference type="ARBA" id="ARBA00001946"/>
    </source>
</evidence>
<keyword evidence="11" id="KW-0812">Transmembrane</keyword>
<keyword evidence="8" id="KW-0460">Magnesium</keyword>
<dbReference type="eggNOG" id="COG1109">
    <property type="taxonomic scope" value="Bacteria"/>
</dbReference>
<gene>
    <name evidence="16" type="ORF">GP2143_16251</name>
</gene>
<dbReference type="STRING" id="247633.GP2143_16251"/>
<dbReference type="GO" id="GO:0000287">
    <property type="term" value="F:magnesium ion binding"/>
    <property type="evidence" value="ECO:0007669"/>
    <property type="project" value="InterPro"/>
</dbReference>
<dbReference type="Gene3D" id="3.40.120.10">
    <property type="entry name" value="Alpha-D-Glucose-1,6-Bisphosphate, subunit A, domain 3"/>
    <property type="match status" value="3"/>
</dbReference>
<reference evidence="16 17" key="1">
    <citation type="journal article" date="2010" name="J. Bacteriol.">
        <title>Genome sequence of the oligotrophic marine Gammaproteobacterium HTCC2143, isolated from the Oregon Coast.</title>
        <authorList>
            <person name="Oh H.M."/>
            <person name="Kang I."/>
            <person name="Ferriera S."/>
            <person name="Giovannoni S.J."/>
            <person name="Cho J.C."/>
        </authorList>
    </citation>
    <scope>NUCLEOTIDE SEQUENCE [LARGE SCALE GENOMIC DNA]</scope>
    <source>
        <strain evidence="16 17">HTCC2143</strain>
    </source>
</reference>
<dbReference type="SUPFAM" id="SSF55957">
    <property type="entry name" value="Phosphoglucomutase, C-terminal domain"/>
    <property type="match status" value="1"/>
</dbReference>
<evidence type="ECO:0000313" key="17">
    <source>
        <dbReference type="Proteomes" id="UP000004931"/>
    </source>
</evidence>
<dbReference type="Pfam" id="PF00408">
    <property type="entry name" value="PGM_PMM_IV"/>
    <property type="match status" value="1"/>
</dbReference>
<dbReference type="Pfam" id="PF02880">
    <property type="entry name" value="PGM_PMM_III"/>
    <property type="match status" value="1"/>
</dbReference>
<evidence type="ECO:0000259" key="13">
    <source>
        <dbReference type="Pfam" id="PF02878"/>
    </source>
</evidence>
<keyword evidence="6" id="KW-0597">Phosphoprotein</keyword>
<keyword evidence="11" id="KW-1133">Transmembrane helix</keyword>
<dbReference type="Proteomes" id="UP000004931">
    <property type="component" value="Unassembled WGS sequence"/>
</dbReference>
<dbReference type="PRINTS" id="PR00509">
    <property type="entry name" value="PGMPMM"/>
</dbReference>
<feature type="compositionally biased region" description="Polar residues" evidence="10">
    <location>
        <begin position="9"/>
        <end position="18"/>
    </location>
</feature>
<keyword evidence="7" id="KW-0479">Metal-binding</keyword>
<dbReference type="EMBL" id="AAVT01000001">
    <property type="protein sequence ID" value="EAW32824.1"/>
    <property type="molecule type" value="Genomic_DNA"/>
</dbReference>
<evidence type="ECO:0000256" key="4">
    <source>
        <dbReference type="ARBA" id="ARBA00010231"/>
    </source>
</evidence>
<dbReference type="GO" id="GO:0004615">
    <property type="term" value="F:phosphomannomutase activity"/>
    <property type="evidence" value="ECO:0007669"/>
    <property type="project" value="UniProtKB-EC"/>
</dbReference>
<dbReference type="InterPro" id="IPR005844">
    <property type="entry name" value="A-D-PHexomutase_a/b/a-I"/>
</dbReference>
<dbReference type="PROSITE" id="PS00710">
    <property type="entry name" value="PGM_PMM"/>
    <property type="match status" value="1"/>
</dbReference>
<evidence type="ECO:0000256" key="1">
    <source>
        <dbReference type="ARBA" id="ARBA00000586"/>
    </source>
</evidence>
<feature type="domain" description="Alpha-D-phosphohexomutase C-terminal" evidence="12">
    <location>
        <begin position="771"/>
        <end position="820"/>
    </location>
</feature>
<dbReference type="GO" id="GO:0005975">
    <property type="term" value="P:carbohydrate metabolic process"/>
    <property type="evidence" value="ECO:0007669"/>
    <property type="project" value="InterPro"/>
</dbReference>
<dbReference type="OrthoDB" id="9803322at2"/>
<organism evidence="16 17">
    <name type="scientific">marine gamma proteobacterium HTCC2143</name>
    <dbReference type="NCBI Taxonomy" id="247633"/>
    <lineage>
        <taxon>Bacteria</taxon>
        <taxon>Pseudomonadati</taxon>
        <taxon>Pseudomonadota</taxon>
        <taxon>Gammaproteobacteria</taxon>
        <taxon>Cellvibrionales</taxon>
        <taxon>Spongiibacteraceae</taxon>
        <taxon>BD1-7 clade</taxon>
    </lineage>
</organism>
<dbReference type="Gene3D" id="3.30.310.50">
    <property type="entry name" value="Alpha-D-phosphohexomutase, C-terminal domain"/>
    <property type="match status" value="1"/>
</dbReference>
<evidence type="ECO:0000256" key="8">
    <source>
        <dbReference type="ARBA" id="ARBA00022842"/>
    </source>
</evidence>
<dbReference type="InterPro" id="IPR005841">
    <property type="entry name" value="Alpha-D-phosphohexomutase_SF"/>
</dbReference>
<comment type="caution">
    <text evidence="16">The sequence shown here is derived from an EMBL/GenBank/DDBJ whole genome shotgun (WGS) entry which is preliminary data.</text>
</comment>
<evidence type="ECO:0000313" key="16">
    <source>
        <dbReference type="EMBL" id="EAW32824.1"/>
    </source>
</evidence>
<feature type="transmembrane region" description="Helical" evidence="11">
    <location>
        <begin position="271"/>
        <end position="290"/>
    </location>
</feature>
<dbReference type="InterPro" id="IPR036900">
    <property type="entry name" value="A-D-PHexomutase_C_sf"/>
</dbReference>
<evidence type="ECO:0000256" key="11">
    <source>
        <dbReference type="SAM" id="Phobius"/>
    </source>
</evidence>
<proteinExistence type="inferred from homology"/>
<dbReference type="Pfam" id="PF02879">
    <property type="entry name" value="PGM_PMM_II"/>
    <property type="match status" value="1"/>
</dbReference>
<accession>A0Y9M0</accession>
<dbReference type="PANTHER" id="PTHR43771:SF2">
    <property type="entry name" value="PHOSPHOMANNOMUTASE_PHOSPHOGLUCOMUTASE"/>
    <property type="match status" value="1"/>
</dbReference>
<dbReference type="EC" id="5.4.2.8" evidence="5"/>
<dbReference type="InterPro" id="IPR005843">
    <property type="entry name" value="A-D-PHexomutase_C"/>
</dbReference>
<comment type="pathway">
    <text evidence="3">Nucleotide-sugar biosynthesis; GDP-alpha-D-mannose biosynthesis; alpha-D-mannose 1-phosphate from D-fructose 6-phosphate: step 2/2.</text>
</comment>
<feature type="domain" description="Alpha-D-phosphohexomutase alpha/beta/alpha" evidence="14">
    <location>
        <begin position="531"/>
        <end position="628"/>
    </location>
</feature>
<comment type="catalytic activity">
    <reaction evidence="1">
        <text>alpha-D-mannose 1-phosphate = D-mannose 6-phosphate</text>
        <dbReference type="Rhea" id="RHEA:11140"/>
        <dbReference type="ChEBI" id="CHEBI:58409"/>
        <dbReference type="ChEBI" id="CHEBI:58735"/>
        <dbReference type="EC" id="5.4.2.8"/>
    </reaction>
</comment>
<evidence type="ECO:0000256" key="6">
    <source>
        <dbReference type="ARBA" id="ARBA00022553"/>
    </source>
</evidence>
<keyword evidence="9" id="KW-0413">Isomerase</keyword>
<dbReference type="Pfam" id="PF02878">
    <property type="entry name" value="PGM_PMM_I"/>
    <property type="match status" value="1"/>
</dbReference>
<evidence type="ECO:0000256" key="7">
    <source>
        <dbReference type="ARBA" id="ARBA00022723"/>
    </source>
</evidence>
<evidence type="ECO:0000256" key="5">
    <source>
        <dbReference type="ARBA" id="ARBA00012730"/>
    </source>
</evidence>
<evidence type="ECO:0000256" key="3">
    <source>
        <dbReference type="ARBA" id="ARBA00004699"/>
    </source>
</evidence>
<feature type="domain" description="Alpha-D-phosphohexomutase alpha/beta/alpha" evidence="15">
    <location>
        <begin position="633"/>
        <end position="738"/>
    </location>
</feature>
<feature type="region of interest" description="Disordered" evidence="10">
    <location>
        <begin position="1"/>
        <end position="24"/>
    </location>
</feature>
<evidence type="ECO:0000259" key="15">
    <source>
        <dbReference type="Pfam" id="PF02880"/>
    </source>
</evidence>
<dbReference type="PANTHER" id="PTHR43771">
    <property type="entry name" value="PHOSPHOMANNOMUTASE"/>
    <property type="match status" value="1"/>
</dbReference>